<feature type="compositionally biased region" description="Polar residues" evidence="1">
    <location>
        <begin position="1"/>
        <end position="16"/>
    </location>
</feature>
<evidence type="ECO:0000256" key="2">
    <source>
        <dbReference type="SAM" id="Phobius"/>
    </source>
</evidence>
<dbReference type="AlphaFoldDB" id="A0AAV4H0P6"/>
<gene>
    <name evidence="3" type="ORF">ElyMa_006157200</name>
</gene>
<feature type="transmembrane region" description="Helical" evidence="2">
    <location>
        <begin position="69"/>
        <end position="100"/>
    </location>
</feature>
<dbReference type="EMBL" id="BMAT01012375">
    <property type="protein sequence ID" value="GFR90753.1"/>
    <property type="molecule type" value="Genomic_DNA"/>
</dbReference>
<keyword evidence="4" id="KW-1185">Reference proteome</keyword>
<dbReference type="Proteomes" id="UP000762676">
    <property type="component" value="Unassembled WGS sequence"/>
</dbReference>
<evidence type="ECO:0000313" key="3">
    <source>
        <dbReference type="EMBL" id="GFR90753.1"/>
    </source>
</evidence>
<reference evidence="3 4" key="1">
    <citation type="journal article" date="2021" name="Elife">
        <title>Chloroplast acquisition without the gene transfer in kleptoplastic sea slugs, Plakobranchus ocellatus.</title>
        <authorList>
            <person name="Maeda T."/>
            <person name="Takahashi S."/>
            <person name="Yoshida T."/>
            <person name="Shimamura S."/>
            <person name="Takaki Y."/>
            <person name="Nagai Y."/>
            <person name="Toyoda A."/>
            <person name="Suzuki Y."/>
            <person name="Arimoto A."/>
            <person name="Ishii H."/>
            <person name="Satoh N."/>
            <person name="Nishiyama T."/>
            <person name="Hasebe M."/>
            <person name="Maruyama T."/>
            <person name="Minagawa J."/>
            <person name="Obokata J."/>
            <person name="Shigenobu S."/>
        </authorList>
    </citation>
    <scope>NUCLEOTIDE SEQUENCE [LARGE SCALE GENOMIC DNA]</scope>
</reference>
<evidence type="ECO:0000313" key="4">
    <source>
        <dbReference type="Proteomes" id="UP000762676"/>
    </source>
</evidence>
<comment type="caution">
    <text evidence="3">The sequence shown here is derived from an EMBL/GenBank/DDBJ whole genome shotgun (WGS) entry which is preliminary data.</text>
</comment>
<proteinExistence type="predicted"/>
<protein>
    <submittedName>
        <fullName evidence="3">Uncharacterized protein</fullName>
    </submittedName>
</protein>
<name>A0AAV4H0P6_9GAST</name>
<keyword evidence="2" id="KW-1133">Transmembrane helix</keyword>
<keyword evidence="2" id="KW-0472">Membrane</keyword>
<accession>A0AAV4H0P6</accession>
<feature type="region of interest" description="Disordered" evidence="1">
    <location>
        <begin position="1"/>
        <end position="33"/>
    </location>
</feature>
<evidence type="ECO:0000256" key="1">
    <source>
        <dbReference type="SAM" id="MobiDB-lite"/>
    </source>
</evidence>
<sequence length="119" mass="13545">MSSVSFTNDDSTQNKLGSMDSCKGGDSSHSNAERTFKDIGSFYREKYSVAARPEGLYQMLWCRMEKVLVYFWVFTQTLCLLVGLTVLHFTTFSAIICYLVNGVARGRRELLPHRYHSGN</sequence>
<keyword evidence="2" id="KW-0812">Transmembrane</keyword>
<organism evidence="3 4">
    <name type="scientific">Elysia marginata</name>
    <dbReference type="NCBI Taxonomy" id="1093978"/>
    <lineage>
        <taxon>Eukaryota</taxon>
        <taxon>Metazoa</taxon>
        <taxon>Spiralia</taxon>
        <taxon>Lophotrochozoa</taxon>
        <taxon>Mollusca</taxon>
        <taxon>Gastropoda</taxon>
        <taxon>Heterobranchia</taxon>
        <taxon>Euthyneura</taxon>
        <taxon>Panpulmonata</taxon>
        <taxon>Sacoglossa</taxon>
        <taxon>Placobranchoidea</taxon>
        <taxon>Plakobranchidae</taxon>
        <taxon>Elysia</taxon>
    </lineage>
</organism>